<dbReference type="SUPFAM" id="SSF81442">
    <property type="entry name" value="Cytochrome c oxidase subunit I-like"/>
    <property type="match status" value="1"/>
</dbReference>
<organism evidence="2 3">
    <name type="scientific">Diploptera punctata</name>
    <name type="common">Pacific beetle cockroach</name>
    <dbReference type="NCBI Taxonomy" id="6984"/>
    <lineage>
        <taxon>Eukaryota</taxon>
        <taxon>Metazoa</taxon>
        <taxon>Ecdysozoa</taxon>
        <taxon>Arthropoda</taxon>
        <taxon>Hexapoda</taxon>
        <taxon>Insecta</taxon>
        <taxon>Pterygota</taxon>
        <taxon>Neoptera</taxon>
        <taxon>Polyneoptera</taxon>
        <taxon>Dictyoptera</taxon>
        <taxon>Blattodea</taxon>
        <taxon>Blaberoidea</taxon>
        <taxon>Blaberidae</taxon>
        <taxon>Diplopterinae</taxon>
        <taxon>Diploptera</taxon>
    </lineage>
</organism>
<comment type="caution">
    <text evidence="2">The sequence shown here is derived from an EMBL/GenBank/DDBJ whole genome shotgun (WGS) entry which is preliminary data.</text>
</comment>
<sequence length="108" mass="12327">MQYLVNWPIYITLKNDNAAKRRNQGIARGLYNILILLLFLVWTSYLNINIEIDTLVYYTSPSDVCTVLQSIKITSEILTFHSSETRPVRPAAALDWVIGFVFLFTIGG</sequence>
<accession>A0AAD8ACN8</accession>
<keyword evidence="1" id="KW-0472">Membrane</keyword>
<dbReference type="AlphaFoldDB" id="A0AAD8ACN8"/>
<evidence type="ECO:0000313" key="2">
    <source>
        <dbReference type="EMBL" id="KAJ9596557.1"/>
    </source>
</evidence>
<gene>
    <name evidence="2" type="ORF">L9F63_012390</name>
</gene>
<evidence type="ECO:0000256" key="1">
    <source>
        <dbReference type="SAM" id="Phobius"/>
    </source>
</evidence>
<protein>
    <submittedName>
        <fullName evidence="2">Uncharacterized protein</fullName>
    </submittedName>
</protein>
<reference evidence="2" key="2">
    <citation type="submission" date="2023-05" db="EMBL/GenBank/DDBJ databases">
        <authorList>
            <person name="Fouks B."/>
        </authorList>
    </citation>
    <scope>NUCLEOTIDE SEQUENCE</scope>
    <source>
        <strain evidence="2">Stay&amp;Tobe</strain>
        <tissue evidence="2">Testes</tissue>
    </source>
</reference>
<evidence type="ECO:0000313" key="3">
    <source>
        <dbReference type="Proteomes" id="UP001233999"/>
    </source>
</evidence>
<keyword evidence="1" id="KW-0812">Transmembrane</keyword>
<keyword evidence="1" id="KW-1133">Transmembrane helix</keyword>
<keyword evidence="3" id="KW-1185">Reference proteome</keyword>
<feature type="transmembrane region" description="Helical" evidence="1">
    <location>
        <begin position="30"/>
        <end position="48"/>
    </location>
</feature>
<dbReference type="EMBL" id="JASPKZ010001980">
    <property type="protein sequence ID" value="KAJ9596557.1"/>
    <property type="molecule type" value="Genomic_DNA"/>
</dbReference>
<proteinExistence type="predicted"/>
<dbReference type="InterPro" id="IPR036927">
    <property type="entry name" value="Cyt_c_oxase-like_su1_sf"/>
</dbReference>
<name>A0AAD8ACN8_DIPPU</name>
<dbReference type="Proteomes" id="UP001233999">
    <property type="component" value="Unassembled WGS sequence"/>
</dbReference>
<reference evidence="2" key="1">
    <citation type="journal article" date="2023" name="IScience">
        <title>Live-bearing cockroach genome reveals convergent evolutionary mechanisms linked to viviparity in insects and beyond.</title>
        <authorList>
            <person name="Fouks B."/>
            <person name="Harrison M.C."/>
            <person name="Mikhailova A.A."/>
            <person name="Marchal E."/>
            <person name="English S."/>
            <person name="Carruthers M."/>
            <person name="Jennings E.C."/>
            <person name="Chiamaka E.L."/>
            <person name="Frigard R.A."/>
            <person name="Pippel M."/>
            <person name="Attardo G.M."/>
            <person name="Benoit J.B."/>
            <person name="Bornberg-Bauer E."/>
            <person name="Tobe S.S."/>
        </authorList>
    </citation>
    <scope>NUCLEOTIDE SEQUENCE</scope>
    <source>
        <strain evidence="2">Stay&amp;Tobe</strain>
    </source>
</reference>
<feature type="non-terminal residue" evidence="2">
    <location>
        <position position="108"/>
    </location>
</feature>